<sequence>MSGFFPLDHLDESNELMDDLLERNAEKCDEQLQGRMYLRYCQATLTSSSSSHAFVKTVLLSKERRRCAFRNTKSTRYRCLTSVTKLDTLMCSKCT</sequence>
<dbReference type="EMBL" id="JAHQIW010000141">
    <property type="protein sequence ID" value="KAJ1346206.1"/>
    <property type="molecule type" value="Genomic_DNA"/>
</dbReference>
<evidence type="ECO:0000313" key="1">
    <source>
        <dbReference type="EMBL" id="KAJ1346206.1"/>
    </source>
</evidence>
<evidence type="ECO:0000313" key="2">
    <source>
        <dbReference type="Proteomes" id="UP001196413"/>
    </source>
</evidence>
<accession>A0AAD5MC28</accession>
<name>A0AAD5MC28_PARTN</name>
<keyword evidence="2" id="KW-1185">Reference proteome</keyword>
<comment type="caution">
    <text evidence="1">The sequence shown here is derived from an EMBL/GenBank/DDBJ whole genome shotgun (WGS) entry which is preliminary data.</text>
</comment>
<protein>
    <submittedName>
        <fullName evidence="1">Uncharacterized protein</fullName>
    </submittedName>
</protein>
<proteinExistence type="predicted"/>
<reference evidence="1" key="1">
    <citation type="submission" date="2021-06" db="EMBL/GenBank/DDBJ databases">
        <title>Parelaphostrongylus tenuis whole genome reference sequence.</title>
        <authorList>
            <person name="Garwood T.J."/>
            <person name="Larsen P.A."/>
            <person name="Fountain-Jones N.M."/>
            <person name="Garbe J.R."/>
            <person name="Macchietto M.G."/>
            <person name="Kania S.A."/>
            <person name="Gerhold R.W."/>
            <person name="Richards J.E."/>
            <person name="Wolf T.M."/>
        </authorList>
    </citation>
    <scope>NUCLEOTIDE SEQUENCE</scope>
    <source>
        <strain evidence="1">MNPRO001-30</strain>
        <tissue evidence="1">Meninges</tissue>
    </source>
</reference>
<gene>
    <name evidence="1" type="ORF">KIN20_000940</name>
</gene>
<dbReference type="Proteomes" id="UP001196413">
    <property type="component" value="Unassembled WGS sequence"/>
</dbReference>
<dbReference type="AlphaFoldDB" id="A0AAD5MC28"/>
<organism evidence="1 2">
    <name type="scientific">Parelaphostrongylus tenuis</name>
    <name type="common">Meningeal worm</name>
    <dbReference type="NCBI Taxonomy" id="148309"/>
    <lineage>
        <taxon>Eukaryota</taxon>
        <taxon>Metazoa</taxon>
        <taxon>Ecdysozoa</taxon>
        <taxon>Nematoda</taxon>
        <taxon>Chromadorea</taxon>
        <taxon>Rhabditida</taxon>
        <taxon>Rhabditina</taxon>
        <taxon>Rhabditomorpha</taxon>
        <taxon>Strongyloidea</taxon>
        <taxon>Metastrongylidae</taxon>
        <taxon>Parelaphostrongylus</taxon>
    </lineage>
</organism>